<dbReference type="RefSeq" id="XP_031788260.1">
    <property type="nucleotide sequence ID" value="XM_031932400.2"/>
</dbReference>
<dbReference type="InterPro" id="IPR005828">
    <property type="entry name" value="MFS_sugar_transport-like"/>
</dbReference>
<accession>A0A7M7QJ81</accession>
<proteinExistence type="predicted"/>
<dbReference type="KEGG" id="nvi:107981912"/>
<feature type="domain" description="Major facilitator superfamily (MFS) profile" evidence="6">
    <location>
        <begin position="164"/>
        <end position="345"/>
    </location>
</feature>
<dbReference type="OrthoDB" id="2544694at2759"/>
<dbReference type="AlphaFoldDB" id="A0A7M7QJ81"/>
<keyword evidence="2 5" id="KW-0812">Transmembrane</keyword>
<evidence type="ECO:0000256" key="3">
    <source>
        <dbReference type="ARBA" id="ARBA00022989"/>
    </source>
</evidence>
<dbReference type="SUPFAM" id="SSF103473">
    <property type="entry name" value="MFS general substrate transporter"/>
    <property type="match status" value="1"/>
</dbReference>
<dbReference type="GeneID" id="107981912"/>
<dbReference type="GO" id="GO:0022857">
    <property type="term" value="F:transmembrane transporter activity"/>
    <property type="evidence" value="ECO:0007669"/>
    <property type="project" value="InterPro"/>
</dbReference>
<dbReference type="GO" id="GO:0016020">
    <property type="term" value="C:membrane"/>
    <property type="evidence" value="ECO:0007669"/>
    <property type="project" value="UniProtKB-SubCell"/>
</dbReference>
<evidence type="ECO:0000313" key="8">
    <source>
        <dbReference type="Proteomes" id="UP000002358"/>
    </source>
</evidence>
<keyword evidence="3 5" id="KW-1133">Transmembrane helix</keyword>
<organism evidence="7 8">
    <name type="scientific">Nasonia vitripennis</name>
    <name type="common">Parasitic wasp</name>
    <dbReference type="NCBI Taxonomy" id="7425"/>
    <lineage>
        <taxon>Eukaryota</taxon>
        <taxon>Metazoa</taxon>
        <taxon>Ecdysozoa</taxon>
        <taxon>Arthropoda</taxon>
        <taxon>Hexapoda</taxon>
        <taxon>Insecta</taxon>
        <taxon>Pterygota</taxon>
        <taxon>Neoptera</taxon>
        <taxon>Endopterygota</taxon>
        <taxon>Hymenoptera</taxon>
        <taxon>Apocrita</taxon>
        <taxon>Proctotrupomorpha</taxon>
        <taxon>Chalcidoidea</taxon>
        <taxon>Pteromalidae</taxon>
        <taxon>Pteromalinae</taxon>
        <taxon>Nasonia</taxon>
    </lineage>
</organism>
<dbReference type="InterPro" id="IPR036259">
    <property type="entry name" value="MFS_trans_sf"/>
</dbReference>
<keyword evidence="8" id="KW-1185">Reference proteome</keyword>
<dbReference type="Gene3D" id="1.20.1250.20">
    <property type="entry name" value="MFS general substrate transporter like domains"/>
    <property type="match status" value="1"/>
</dbReference>
<reference evidence="7" key="1">
    <citation type="submission" date="2021-01" db="UniProtKB">
        <authorList>
            <consortium name="EnsemblMetazoa"/>
        </authorList>
    </citation>
    <scope>IDENTIFICATION</scope>
</reference>
<comment type="subcellular location">
    <subcellularLocation>
        <location evidence="1">Membrane</location>
        <topology evidence="1">Multi-pass membrane protein</topology>
    </subcellularLocation>
</comment>
<keyword evidence="4 5" id="KW-0472">Membrane</keyword>
<feature type="transmembrane region" description="Helical" evidence="5">
    <location>
        <begin position="300"/>
        <end position="322"/>
    </location>
</feature>
<sequence>MGSPENYENIFSTVDNEALENPELDSRFLETQKVSKSSSPRGVDVKKVNDSKDNTVILSNQHVSATQISADKDMFDLDDLLPILGEFGRYQKQLLWFICLPACLPCGFCAFNQLFMSNTPSHWCNIPELGTLNMTMRKIIAIPTVGEQNKTYSQCMRYDINWTNFNFKETADLISLSNDTLIPCDKGWEYNQSEVPSSVVIEFDLVCDYDIYPTIGLVALNAGGPVGVYMFGSLNDRFGRRLSFFACLATLITGASLSATANTFWIWAATRIIVGLTIPAIYQIPFIISLELVGPNYRSFVTVMTCTFYTMGLCMLAGVTYYIQEWRTLALVTSLPFSIYFLYWW</sequence>
<dbReference type="InParanoid" id="A0A7M7QJ81"/>
<protein>
    <recommendedName>
        <fullName evidence="6">Major facilitator superfamily (MFS) profile domain-containing protein</fullName>
    </recommendedName>
</protein>
<dbReference type="InterPro" id="IPR020846">
    <property type="entry name" value="MFS_dom"/>
</dbReference>
<evidence type="ECO:0000313" key="7">
    <source>
        <dbReference type="EnsemblMetazoa" id="XP_031788260"/>
    </source>
</evidence>
<feature type="transmembrane region" description="Helical" evidence="5">
    <location>
        <begin position="272"/>
        <end position="293"/>
    </location>
</feature>
<feature type="transmembrane region" description="Helical" evidence="5">
    <location>
        <begin position="94"/>
        <end position="115"/>
    </location>
</feature>
<evidence type="ECO:0000256" key="1">
    <source>
        <dbReference type="ARBA" id="ARBA00004141"/>
    </source>
</evidence>
<dbReference type="Proteomes" id="UP000002358">
    <property type="component" value="Unassembled WGS sequence"/>
</dbReference>
<evidence type="ECO:0000256" key="2">
    <source>
        <dbReference type="ARBA" id="ARBA00022692"/>
    </source>
</evidence>
<feature type="transmembrane region" description="Helical" evidence="5">
    <location>
        <begin position="244"/>
        <end position="266"/>
    </location>
</feature>
<dbReference type="PANTHER" id="PTHR24064">
    <property type="entry name" value="SOLUTE CARRIER FAMILY 22 MEMBER"/>
    <property type="match status" value="1"/>
</dbReference>
<dbReference type="SMR" id="A0A7M7QJ81"/>
<dbReference type="Pfam" id="PF00083">
    <property type="entry name" value="Sugar_tr"/>
    <property type="match status" value="1"/>
</dbReference>
<evidence type="ECO:0000256" key="5">
    <source>
        <dbReference type="SAM" id="Phobius"/>
    </source>
</evidence>
<name>A0A7M7QJ81_NASVI</name>
<dbReference type="EnsemblMetazoa" id="XM_031932400">
    <property type="protein sequence ID" value="XP_031788260"/>
    <property type="gene ID" value="LOC107981912"/>
</dbReference>
<evidence type="ECO:0000259" key="6">
    <source>
        <dbReference type="PROSITE" id="PS50850"/>
    </source>
</evidence>
<dbReference type="PROSITE" id="PS50850">
    <property type="entry name" value="MFS"/>
    <property type="match status" value="1"/>
</dbReference>
<evidence type="ECO:0000256" key="4">
    <source>
        <dbReference type="ARBA" id="ARBA00023136"/>
    </source>
</evidence>
<feature type="transmembrane region" description="Helical" evidence="5">
    <location>
        <begin position="328"/>
        <end position="344"/>
    </location>
</feature>
<feature type="transmembrane region" description="Helical" evidence="5">
    <location>
        <begin position="211"/>
        <end position="232"/>
    </location>
</feature>